<organism evidence="2 3">
    <name type="scientific">candidate division WS6 bacterium RIFOXYC1_FULL_33_10</name>
    <dbReference type="NCBI Taxonomy" id="1802606"/>
    <lineage>
        <taxon>Bacteria</taxon>
        <taxon>Candidatus Dojkabacteria</taxon>
    </lineage>
</organism>
<evidence type="ECO:0000313" key="3">
    <source>
        <dbReference type="Proteomes" id="UP000178631"/>
    </source>
</evidence>
<reference evidence="2 3" key="1">
    <citation type="journal article" date="2016" name="Nat. Commun.">
        <title>Thousands of microbial genomes shed light on interconnected biogeochemical processes in an aquifer system.</title>
        <authorList>
            <person name="Anantharaman K."/>
            <person name="Brown C.T."/>
            <person name="Hug L.A."/>
            <person name="Sharon I."/>
            <person name="Castelle C.J."/>
            <person name="Probst A.J."/>
            <person name="Thomas B.C."/>
            <person name="Singh A."/>
            <person name="Wilkins M.J."/>
            <person name="Karaoz U."/>
            <person name="Brodie E.L."/>
            <person name="Williams K.H."/>
            <person name="Hubbard S.S."/>
            <person name="Banfield J.F."/>
        </authorList>
    </citation>
    <scope>NUCLEOTIDE SEQUENCE [LARGE SCALE GENOMIC DNA]</scope>
</reference>
<sequence>MDENKLSEETINFVPSMPKKSREVNPNRFKFTEIMLVVSAVGIVIFLALLAINPSKEAAEARNLKRSADVAQILSYVSSYVNAQSEIPEAIPGSTECVEYGNEICKTGPFDCTDLVSMSFLIKDEEELLVIPTDPQYISINGTGYFISQDSKGTVTVCAPHAERNEKISFSKYMY</sequence>
<keyword evidence="1" id="KW-1133">Transmembrane helix</keyword>
<protein>
    <recommendedName>
        <fullName evidence="4">Type II secretion system protein GspG C-terminal domain-containing protein</fullName>
    </recommendedName>
</protein>
<keyword evidence="1" id="KW-0472">Membrane</keyword>
<evidence type="ECO:0000313" key="2">
    <source>
        <dbReference type="EMBL" id="OGC44952.1"/>
    </source>
</evidence>
<dbReference type="Proteomes" id="UP000178631">
    <property type="component" value="Unassembled WGS sequence"/>
</dbReference>
<gene>
    <name evidence="2" type="ORF">A3J98_01520</name>
</gene>
<dbReference type="EMBL" id="MEUP01000104">
    <property type="protein sequence ID" value="OGC44952.1"/>
    <property type="molecule type" value="Genomic_DNA"/>
</dbReference>
<evidence type="ECO:0000256" key="1">
    <source>
        <dbReference type="SAM" id="Phobius"/>
    </source>
</evidence>
<name>A0A1F4UJB1_9BACT</name>
<dbReference type="AlphaFoldDB" id="A0A1F4UJB1"/>
<proteinExistence type="predicted"/>
<keyword evidence="1" id="KW-0812">Transmembrane</keyword>
<evidence type="ECO:0008006" key="4">
    <source>
        <dbReference type="Google" id="ProtNLM"/>
    </source>
</evidence>
<accession>A0A1F4UJB1</accession>
<feature type="transmembrane region" description="Helical" evidence="1">
    <location>
        <begin position="34"/>
        <end position="52"/>
    </location>
</feature>
<comment type="caution">
    <text evidence="2">The sequence shown here is derived from an EMBL/GenBank/DDBJ whole genome shotgun (WGS) entry which is preliminary data.</text>
</comment>